<keyword evidence="1" id="KW-0694">RNA-binding</keyword>
<dbReference type="Gene3D" id="3.30.420.10">
    <property type="entry name" value="Ribonuclease H-like superfamily/Ribonuclease H"/>
    <property type="match status" value="1"/>
</dbReference>
<comment type="caution">
    <text evidence="3">The sequence shown here is derived from an EMBL/GenBank/DDBJ whole genome shotgun (WGS) entry which is preliminary data.</text>
</comment>
<dbReference type="Proteomes" id="UP000765509">
    <property type="component" value="Unassembled WGS sequence"/>
</dbReference>
<dbReference type="InterPro" id="IPR001584">
    <property type="entry name" value="Integrase_cat-core"/>
</dbReference>
<dbReference type="EMBL" id="AVOT02018087">
    <property type="protein sequence ID" value="MBW0504716.1"/>
    <property type="molecule type" value="Genomic_DNA"/>
</dbReference>
<dbReference type="SUPFAM" id="SSF53098">
    <property type="entry name" value="Ribonuclease H-like"/>
    <property type="match status" value="1"/>
</dbReference>
<reference evidence="3" key="1">
    <citation type="submission" date="2021-03" db="EMBL/GenBank/DDBJ databases">
        <title>Draft genome sequence of rust myrtle Austropuccinia psidii MF-1, a brazilian biotype.</title>
        <authorList>
            <person name="Quecine M.C."/>
            <person name="Pachon D.M.R."/>
            <person name="Bonatelli M.L."/>
            <person name="Correr F.H."/>
            <person name="Franceschini L.M."/>
            <person name="Leite T.F."/>
            <person name="Margarido G.R.A."/>
            <person name="Almeida C.A."/>
            <person name="Ferrarezi J.A."/>
            <person name="Labate C.A."/>
        </authorList>
    </citation>
    <scope>NUCLEOTIDE SEQUENCE</scope>
    <source>
        <strain evidence="3">MF-1</strain>
    </source>
</reference>
<organism evidence="3 4">
    <name type="scientific">Austropuccinia psidii MF-1</name>
    <dbReference type="NCBI Taxonomy" id="1389203"/>
    <lineage>
        <taxon>Eukaryota</taxon>
        <taxon>Fungi</taxon>
        <taxon>Dikarya</taxon>
        <taxon>Basidiomycota</taxon>
        <taxon>Pucciniomycotina</taxon>
        <taxon>Pucciniomycetes</taxon>
        <taxon>Pucciniales</taxon>
        <taxon>Sphaerophragmiaceae</taxon>
        <taxon>Austropuccinia</taxon>
    </lineage>
</organism>
<dbReference type="InterPro" id="IPR050951">
    <property type="entry name" value="Retrovirus_Pol_polyprotein"/>
</dbReference>
<dbReference type="AlphaFoldDB" id="A0A9Q3HGV6"/>
<keyword evidence="4" id="KW-1185">Reference proteome</keyword>
<dbReference type="GO" id="GO:0003723">
    <property type="term" value="F:RNA binding"/>
    <property type="evidence" value="ECO:0007669"/>
    <property type="project" value="UniProtKB-KW"/>
</dbReference>
<evidence type="ECO:0000313" key="3">
    <source>
        <dbReference type="EMBL" id="MBW0504716.1"/>
    </source>
</evidence>
<dbReference type="OrthoDB" id="2506616at2759"/>
<sequence>MGHRGENQTYIIVKEIFWWQGIKKIVNKWVKSYKSCQKRSHYHTKEEGKISLTSTSFERVSMDAVHVKALNLKYLVVARYNFSGWPETVLIKLTAASVSEWLTTEFIFRYGAPKEVTDGGPEFCKELQDAVRKEGSKIRVTTPYYPESQGMVERGHKQLGML</sequence>
<accession>A0A9Q3HGV6</accession>
<dbReference type="Pfam" id="PF17921">
    <property type="entry name" value="Integrase_H2C2"/>
    <property type="match status" value="1"/>
</dbReference>
<dbReference type="PROSITE" id="PS50994">
    <property type="entry name" value="INTEGRASE"/>
    <property type="match status" value="1"/>
</dbReference>
<dbReference type="InterPro" id="IPR012337">
    <property type="entry name" value="RNaseH-like_sf"/>
</dbReference>
<evidence type="ECO:0000259" key="2">
    <source>
        <dbReference type="PROSITE" id="PS50994"/>
    </source>
</evidence>
<dbReference type="GO" id="GO:0005634">
    <property type="term" value="C:nucleus"/>
    <property type="evidence" value="ECO:0007669"/>
    <property type="project" value="UniProtKB-ARBA"/>
</dbReference>
<dbReference type="PANTHER" id="PTHR37984:SF5">
    <property type="entry name" value="PROTEIN NYNRIN-LIKE"/>
    <property type="match status" value="1"/>
</dbReference>
<evidence type="ECO:0000256" key="1">
    <source>
        <dbReference type="ARBA" id="ARBA00022884"/>
    </source>
</evidence>
<evidence type="ECO:0000313" key="4">
    <source>
        <dbReference type="Proteomes" id="UP000765509"/>
    </source>
</evidence>
<protein>
    <recommendedName>
        <fullName evidence="2">Integrase catalytic domain-containing protein</fullName>
    </recommendedName>
</protein>
<name>A0A9Q3HGV6_9BASI</name>
<dbReference type="GO" id="GO:0015074">
    <property type="term" value="P:DNA integration"/>
    <property type="evidence" value="ECO:0007669"/>
    <property type="project" value="InterPro"/>
</dbReference>
<gene>
    <name evidence="3" type="ORF">O181_044431</name>
</gene>
<proteinExistence type="predicted"/>
<dbReference type="InterPro" id="IPR041588">
    <property type="entry name" value="Integrase_H2C2"/>
</dbReference>
<dbReference type="PANTHER" id="PTHR37984">
    <property type="entry name" value="PROTEIN CBG26694"/>
    <property type="match status" value="1"/>
</dbReference>
<dbReference type="Gene3D" id="1.10.340.70">
    <property type="match status" value="1"/>
</dbReference>
<feature type="domain" description="Integrase catalytic" evidence="2">
    <location>
        <begin position="52"/>
        <end position="162"/>
    </location>
</feature>
<dbReference type="InterPro" id="IPR036397">
    <property type="entry name" value="RNaseH_sf"/>
</dbReference>